<reference evidence="2 3" key="1">
    <citation type="submission" date="2021-06" db="EMBL/GenBank/DDBJ databases">
        <authorList>
            <person name="Palmer J.M."/>
        </authorList>
    </citation>
    <scope>NUCLEOTIDE SEQUENCE [LARGE SCALE GENOMIC DNA]</scope>
    <source>
        <strain evidence="2 3">AS_MEX2019</strain>
        <tissue evidence="2">Muscle</tissue>
    </source>
</reference>
<proteinExistence type="predicted"/>
<evidence type="ECO:0000313" key="3">
    <source>
        <dbReference type="Proteomes" id="UP001469553"/>
    </source>
</evidence>
<keyword evidence="1" id="KW-0812">Transmembrane</keyword>
<keyword evidence="1" id="KW-1133">Transmembrane helix</keyword>
<feature type="transmembrane region" description="Helical" evidence="1">
    <location>
        <begin position="6"/>
        <end position="33"/>
    </location>
</feature>
<name>A0ABV0Y8F0_9TELE</name>
<dbReference type="EMBL" id="JAHRIP010027302">
    <property type="protein sequence ID" value="MEQ2290068.1"/>
    <property type="molecule type" value="Genomic_DNA"/>
</dbReference>
<sequence>NTINVIIPVVAAVVLLGLIGLVGLVGLIGFIIYKKMKNGFFSGLKPPVSKYLKYFIIFISSLCHFVMFPVVFV</sequence>
<dbReference type="Proteomes" id="UP001469553">
    <property type="component" value="Unassembled WGS sequence"/>
</dbReference>
<feature type="transmembrane region" description="Helical" evidence="1">
    <location>
        <begin position="54"/>
        <end position="72"/>
    </location>
</feature>
<feature type="non-terminal residue" evidence="2">
    <location>
        <position position="1"/>
    </location>
</feature>
<organism evidence="2 3">
    <name type="scientific">Ameca splendens</name>
    <dbReference type="NCBI Taxonomy" id="208324"/>
    <lineage>
        <taxon>Eukaryota</taxon>
        <taxon>Metazoa</taxon>
        <taxon>Chordata</taxon>
        <taxon>Craniata</taxon>
        <taxon>Vertebrata</taxon>
        <taxon>Euteleostomi</taxon>
        <taxon>Actinopterygii</taxon>
        <taxon>Neopterygii</taxon>
        <taxon>Teleostei</taxon>
        <taxon>Neoteleostei</taxon>
        <taxon>Acanthomorphata</taxon>
        <taxon>Ovalentaria</taxon>
        <taxon>Atherinomorphae</taxon>
        <taxon>Cyprinodontiformes</taxon>
        <taxon>Goodeidae</taxon>
        <taxon>Ameca</taxon>
    </lineage>
</organism>
<evidence type="ECO:0000256" key="1">
    <source>
        <dbReference type="SAM" id="Phobius"/>
    </source>
</evidence>
<protein>
    <submittedName>
        <fullName evidence="2">Uncharacterized protein</fullName>
    </submittedName>
</protein>
<gene>
    <name evidence="2" type="ORF">AMECASPLE_039548</name>
</gene>
<evidence type="ECO:0000313" key="2">
    <source>
        <dbReference type="EMBL" id="MEQ2290068.1"/>
    </source>
</evidence>
<comment type="caution">
    <text evidence="2">The sequence shown here is derived from an EMBL/GenBank/DDBJ whole genome shotgun (WGS) entry which is preliminary data.</text>
</comment>
<keyword evidence="1" id="KW-0472">Membrane</keyword>
<keyword evidence="3" id="KW-1185">Reference proteome</keyword>
<accession>A0ABV0Y8F0</accession>